<evidence type="ECO:0000313" key="3">
    <source>
        <dbReference type="Proteomes" id="UP001365542"/>
    </source>
</evidence>
<evidence type="ECO:0000313" key="2">
    <source>
        <dbReference type="EMBL" id="KAK6543107.1"/>
    </source>
</evidence>
<dbReference type="AlphaFoldDB" id="A0AAV9XLY1"/>
<gene>
    <name evidence="2" type="ORF">TWF694_007028</name>
</gene>
<feature type="compositionally biased region" description="Polar residues" evidence="1">
    <location>
        <begin position="1"/>
        <end position="12"/>
    </location>
</feature>
<name>A0AAV9XLY1_9PEZI</name>
<evidence type="ECO:0000256" key="1">
    <source>
        <dbReference type="SAM" id="MobiDB-lite"/>
    </source>
</evidence>
<accession>A0AAV9XLY1</accession>
<organism evidence="2 3">
    <name type="scientific">Orbilia ellipsospora</name>
    <dbReference type="NCBI Taxonomy" id="2528407"/>
    <lineage>
        <taxon>Eukaryota</taxon>
        <taxon>Fungi</taxon>
        <taxon>Dikarya</taxon>
        <taxon>Ascomycota</taxon>
        <taxon>Pezizomycotina</taxon>
        <taxon>Orbiliomycetes</taxon>
        <taxon>Orbiliales</taxon>
        <taxon>Orbiliaceae</taxon>
        <taxon>Orbilia</taxon>
    </lineage>
</organism>
<comment type="caution">
    <text evidence="2">The sequence shown here is derived from an EMBL/GenBank/DDBJ whole genome shotgun (WGS) entry which is preliminary data.</text>
</comment>
<keyword evidence="3" id="KW-1185">Reference proteome</keyword>
<proteinExistence type="predicted"/>
<protein>
    <submittedName>
        <fullName evidence="2">Uncharacterized protein</fullName>
    </submittedName>
</protein>
<feature type="region of interest" description="Disordered" evidence="1">
    <location>
        <begin position="1"/>
        <end position="73"/>
    </location>
</feature>
<dbReference type="EMBL" id="JAVHJO010000002">
    <property type="protein sequence ID" value="KAK6543107.1"/>
    <property type="molecule type" value="Genomic_DNA"/>
</dbReference>
<dbReference type="Proteomes" id="UP001365542">
    <property type="component" value="Unassembled WGS sequence"/>
</dbReference>
<feature type="compositionally biased region" description="Polar residues" evidence="1">
    <location>
        <begin position="21"/>
        <end position="35"/>
    </location>
</feature>
<reference evidence="2 3" key="1">
    <citation type="submission" date="2019-10" db="EMBL/GenBank/DDBJ databases">
        <authorList>
            <person name="Palmer J.M."/>
        </authorList>
    </citation>
    <scope>NUCLEOTIDE SEQUENCE [LARGE SCALE GENOMIC DNA]</scope>
    <source>
        <strain evidence="2 3">TWF694</strain>
    </source>
</reference>
<sequence length="116" mass="12475">MSSCGNDDTIASSKIEPLESPTKTHAPTFHVTSSVGEDDVLDSSRIGPMKKNKKWQHPEAQYHAGGSVGTDEMIGSTNVEPLFTKGKDTKRKDSLDLGKIDGARIAPMGSVRDEFA</sequence>